<evidence type="ECO:0000313" key="2">
    <source>
        <dbReference type="Proteomes" id="UP001168098"/>
    </source>
</evidence>
<dbReference type="Proteomes" id="UP001168098">
    <property type="component" value="Unassembled WGS sequence"/>
</dbReference>
<proteinExistence type="predicted"/>
<keyword evidence="2" id="KW-1185">Reference proteome</keyword>
<gene>
    <name evidence="1" type="ORF">PVL29_000501</name>
</gene>
<dbReference type="AlphaFoldDB" id="A0AA39AK30"/>
<evidence type="ECO:0000313" key="1">
    <source>
        <dbReference type="EMBL" id="KAJ9708492.1"/>
    </source>
</evidence>
<reference evidence="1 2" key="1">
    <citation type="journal article" date="2023" name="BMC Biotechnol.">
        <title>Vitis rotundifolia cv Carlos genome sequencing.</title>
        <authorList>
            <person name="Huff M."/>
            <person name="Hulse-Kemp A."/>
            <person name="Scheffler B."/>
            <person name="Youngblood R."/>
            <person name="Simpson S."/>
            <person name="Babiker E."/>
            <person name="Staton M."/>
        </authorList>
    </citation>
    <scope>NUCLEOTIDE SEQUENCE [LARGE SCALE GENOMIC DNA]</scope>
    <source>
        <tissue evidence="1">Leaf</tissue>
    </source>
</reference>
<dbReference type="EMBL" id="JARBHA010000001">
    <property type="protein sequence ID" value="KAJ9708492.1"/>
    <property type="molecule type" value="Genomic_DNA"/>
</dbReference>
<accession>A0AA39AK30</accession>
<organism evidence="1 2">
    <name type="scientific">Vitis rotundifolia</name>
    <name type="common">Muscadine grape</name>
    <dbReference type="NCBI Taxonomy" id="103349"/>
    <lineage>
        <taxon>Eukaryota</taxon>
        <taxon>Viridiplantae</taxon>
        <taxon>Streptophyta</taxon>
        <taxon>Embryophyta</taxon>
        <taxon>Tracheophyta</taxon>
        <taxon>Spermatophyta</taxon>
        <taxon>Magnoliopsida</taxon>
        <taxon>eudicotyledons</taxon>
        <taxon>Gunneridae</taxon>
        <taxon>Pentapetalae</taxon>
        <taxon>rosids</taxon>
        <taxon>Vitales</taxon>
        <taxon>Vitaceae</taxon>
        <taxon>Viteae</taxon>
        <taxon>Vitis</taxon>
    </lineage>
</organism>
<protein>
    <submittedName>
        <fullName evidence="1">Uncharacterized protein</fullName>
    </submittedName>
</protein>
<comment type="caution">
    <text evidence="1">The sequence shown here is derived from an EMBL/GenBank/DDBJ whole genome shotgun (WGS) entry which is preliminary data.</text>
</comment>
<name>A0AA39AK30_VITRO</name>
<sequence length="101" mass="10746">MGTSPAFICRPALSTFLVDNNAPFPDSGGFSFSSCCESATQESPSPVPSLPGFTFFTPSPEVEKRNHLSATRANLSTLDAISRESSLPKALVFRFPTSSKA</sequence>